<evidence type="ECO:0000256" key="1">
    <source>
        <dbReference type="SAM" id="MobiDB-lite"/>
    </source>
</evidence>
<feature type="region of interest" description="Disordered" evidence="1">
    <location>
        <begin position="157"/>
        <end position="179"/>
    </location>
</feature>
<evidence type="ECO:0000313" key="3">
    <source>
        <dbReference type="Proteomes" id="UP001221898"/>
    </source>
</evidence>
<reference evidence="2" key="1">
    <citation type="journal article" date="2023" name="Science">
        <title>Genome structures resolve the early diversification of teleost fishes.</title>
        <authorList>
            <person name="Parey E."/>
            <person name="Louis A."/>
            <person name="Montfort J."/>
            <person name="Bouchez O."/>
            <person name="Roques C."/>
            <person name="Iampietro C."/>
            <person name="Lluch J."/>
            <person name="Castinel A."/>
            <person name="Donnadieu C."/>
            <person name="Desvignes T."/>
            <person name="Floi Bucao C."/>
            <person name="Jouanno E."/>
            <person name="Wen M."/>
            <person name="Mejri S."/>
            <person name="Dirks R."/>
            <person name="Jansen H."/>
            <person name="Henkel C."/>
            <person name="Chen W.J."/>
            <person name="Zahm M."/>
            <person name="Cabau C."/>
            <person name="Klopp C."/>
            <person name="Thompson A.W."/>
            <person name="Robinson-Rechavi M."/>
            <person name="Braasch I."/>
            <person name="Lecointre G."/>
            <person name="Bobe J."/>
            <person name="Postlethwait J.H."/>
            <person name="Berthelot C."/>
            <person name="Roest Crollius H."/>
            <person name="Guiguen Y."/>
        </authorList>
    </citation>
    <scope>NUCLEOTIDE SEQUENCE</scope>
    <source>
        <strain evidence="2">NC1722</strain>
    </source>
</reference>
<accession>A0AAD7RLI5</accession>
<name>A0AAD7RLI5_9TELE</name>
<sequence>MIDIPMPCLCEASGGVQPSPGGAECSGPPQWGGVYSVAQRSARPLCSQRRPEELGAGNPLMKGLPVVQAAPEGEVCAAVGTQTPRATSRNDSPGSATAQMTFDLRQVVAFSQGRARISICSLLPRQERVWEEGSCPATHPQCCSSLTAYRGLSGWLNTGEGDGRSEPGGSGAEGVPMEA</sequence>
<evidence type="ECO:0000313" key="2">
    <source>
        <dbReference type="EMBL" id="KAJ8384996.1"/>
    </source>
</evidence>
<dbReference type="AlphaFoldDB" id="A0AAD7RLI5"/>
<proteinExistence type="predicted"/>
<dbReference type="EMBL" id="JAINUG010000261">
    <property type="protein sequence ID" value="KAJ8384996.1"/>
    <property type="molecule type" value="Genomic_DNA"/>
</dbReference>
<comment type="caution">
    <text evidence="2">The sequence shown here is derived from an EMBL/GenBank/DDBJ whole genome shotgun (WGS) entry which is preliminary data.</text>
</comment>
<dbReference type="Proteomes" id="UP001221898">
    <property type="component" value="Unassembled WGS sequence"/>
</dbReference>
<keyword evidence="3" id="KW-1185">Reference proteome</keyword>
<protein>
    <submittedName>
        <fullName evidence="2">Uncharacterized protein</fullName>
    </submittedName>
</protein>
<organism evidence="2 3">
    <name type="scientific">Aldrovandia affinis</name>
    <dbReference type="NCBI Taxonomy" id="143900"/>
    <lineage>
        <taxon>Eukaryota</taxon>
        <taxon>Metazoa</taxon>
        <taxon>Chordata</taxon>
        <taxon>Craniata</taxon>
        <taxon>Vertebrata</taxon>
        <taxon>Euteleostomi</taxon>
        <taxon>Actinopterygii</taxon>
        <taxon>Neopterygii</taxon>
        <taxon>Teleostei</taxon>
        <taxon>Notacanthiformes</taxon>
        <taxon>Halosauridae</taxon>
        <taxon>Aldrovandia</taxon>
    </lineage>
</organism>
<gene>
    <name evidence="2" type="ORF">AAFF_G00196620</name>
</gene>